<sequence length="31" mass="3732">MNTVTEVTRDSCARIGRIRRLFRYRVPHTRA</sequence>
<accession>A0A542T091</accession>
<organism evidence="1 2">
    <name type="scientific">Streptomyces puniciscabiei</name>
    <dbReference type="NCBI Taxonomy" id="164348"/>
    <lineage>
        <taxon>Bacteria</taxon>
        <taxon>Bacillati</taxon>
        <taxon>Actinomycetota</taxon>
        <taxon>Actinomycetes</taxon>
        <taxon>Kitasatosporales</taxon>
        <taxon>Streptomycetaceae</taxon>
        <taxon>Streptomyces</taxon>
    </lineage>
</organism>
<dbReference type="AlphaFoldDB" id="A0A542T091"/>
<comment type="caution">
    <text evidence="1">The sequence shown here is derived from an EMBL/GenBank/DDBJ whole genome shotgun (WGS) entry which is preliminary data.</text>
</comment>
<dbReference type="Proteomes" id="UP000318103">
    <property type="component" value="Unassembled WGS sequence"/>
</dbReference>
<evidence type="ECO:0000313" key="2">
    <source>
        <dbReference type="Proteomes" id="UP000318103"/>
    </source>
</evidence>
<proteinExistence type="predicted"/>
<keyword evidence="2" id="KW-1185">Reference proteome</keyword>
<gene>
    <name evidence="1" type="ORF">FB563_7453</name>
</gene>
<protein>
    <submittedName>
        <fullName evidence="1">Uncharacterized protein</fullName>
    </submittedName>
</protein>
<reference evidence="1 2" key="1">
    <citation type="submission" date="2019-06" db="EMBL/GenBank/DDBJ databases">
        <title>Sequencing the genomes of 1000 actinobacteria strains.</title>
        <authorList>
            <person name="Klenk H.-P."/>
        </authorList>
    </citation>
    <scope>NUCLEOTIDE SEQUENCE [LARGE SCALE GENOMIC DNA]</scope>
    <source>
        <strain evidence="1 2">DSM 41929</strain>
    </source>
</reference>
<name>A0A542T091_9ACTN</name>
<evidence type="ECO:0000313" key="1">
    <source>
        <dbReference type="EMBL" id="TQK80274.1"/>
    </source>
</evidence>
<dbReference type="EMBL" id="VFNX01000003">
    <property type="protein sequence ID" value="TQK80274.1"/>
    <property type="molecule type" value="Genomic_DNA"/>
</dbReference>